<keyword evidence="2" id="KW-1185">Reference proteome</keyword>
<dbReference type="RefSeq" id="WP_306996373.1">
    <property type="nucleotide sequence ID" value="NZ_JAUSUT010000001.1"/>
</dbReference>
<dbReference type="Proteomes" id="UP001229651">
    <property type="component" value="Unassembled WGS sequence"/>
</dbReference>
<sequence>MTADGRSVLAVPVPAADPLLAVAARRSAAARRGLPAHISLLYPFLPAGELDDATLAALAGLLEQHPQVEVRFERCDHDDGFVFLTPEPAQALTGLIARLRDRWPAVRPYDGRFGEDVEPHLTIAMGASPGDSAALVRELGTRLPVAARLTEAWLAVHAGHWRLVRRFRFR</sequence>
<evidence type="ECO:0008006" key="3">
    <source>
        <dbReference type="Google" id="ProtNLM"/>
    </source>
</evidence>
<evidence type="ECO:0000313" key="1">
    <source>
        <dbReference type="EMBL" id="MDQ0381611.1"/>
    </source>
</evidence>
<name>A0ABU0F266_9PSEU</name>
<dbReference type="SUPFAM" id="SSF55144">
    <property type="entry name" value="LigT-like"/>
    <property type="match status" value="1"/>
</dbReference>
<dbReference type="EMBL" id="JAUSUT010000001">
    <property type="protein sequence ID" value="MDQ0381611.1"/>
    <property type="molecule type" value="Genomic_DNA"/>
</dbReference>
<evidence type="ECO:0000313" key="2">
    <source>
        <dbReference type="Proteomes" id="UP001229651"/>
    </source>
</evidence>
<protein>
    <recommendedName>
        <fullName evidence="3">2'-5' RNA ligase superfamily protein</fullName>
    </recommendedName>
</protein>
<organism evidence="1 2">
    <name type="scientific">Amycolatopsis thermophila</name>
    <dbReference type="NCBI Taxonomy" id="206084"/>
    <lineage>
        <taxon>Bacteria</taxon>
        <taxon>Bacillati</taxon>
        <taxon>Actinomycetota</taxon>
        <taxon>Actinomycetes</taxon>
        <taxon>Pseudonocardiales</taxon>
        <taxon>Pseudonocardiaceae</taxon>
        <taxon>Amycolatopsis</taxon>
    </lineage>
</organism>
<dbReference type="Pfam" id="PF13563">
    <property type="entry name" value="2_5_RNA_ligase2"/>
    <property type="match status" value="1"/>
</dbReference>
<gene>
    <name evidence="1" type="ORF">FB470_005605</name>
</gene>
<proteinExistence type="predicted"/>
<dbReference type="InterPro" id="IPR009097">
    <property type="entry name" value="Cyclic_Pdiesterase"/>
</dbReference>
<reference evidence="1 2" key="1">
    <citation type="submission" date="2023-07" db="EMBL/GenBank/DDBJ databases">
        <title>Sequencing the genomes of 1000 actinobacteria strains.</title>
        <authorList>
            <person name="Klenk H.-P."/>
        </authorList>
    </citation>
    <scope>NUCLEOTIDE SEQUENCE [LARGE SCALE GENOMIC DNA]</scope>
    <source>
        <strain evidence="1 2">DSM 45805</strain>
    </source>
</reference>
<comment type="caution">
    <text evidence="1">The sequence shown here is derived from an EMBL/GenBank/DDBJ whole genome shotgun (WGS) entry which is preliminary data.</text>
</comment>
<dbReference type="Gene3D" id="3.90.1140.10">
    <property type="entry name" value="Cyclic phosphodiesterase"/>
    <property type="match status" value="1"/>
</dbReference>
<accession>A0ABU0F266</accession>